<gene>
    <name evidence="1" type="ORF">UFOVP531_26</name>
</gene>
<evidence type="ECO:0000313" key="1">
    <source>
        <dbReference type="EMBL" id="CAB4148816.1"/>
    </source>
</evidence>
<proteinExistence type="predicted"/>
<dbReference type="EMBL" id="LR796512">
    <property type="protein sequence ID" value="CAB4148816.1"/>
    <property type="molecule type" value="Genomic_DNA"/>
</dbReference>
<protein>
    <submittedName>
        <fullName evidence="1">Uncharacterized protein</fullName>
    </submittedName>
</protein>
<organism evidence="1">
    <name type="scientific">uncultured Caudovirales phage</name>
    <dbReference type="NCBI Taxonomy" id="2100421"/>
    <lineage>
        <taxon>Viruses</taxon>
        <taxon>Duplodnaviria</taxon>
        <taxon>Heunggongvirae</taxon>
        <taxon>Uroviricota</taxon>
        <taxon>Caudoviricetes</taxon>
        <taxon>Peduoviridae</taxon>
        <taxon>Maltschvirus</taxon>
        <taxon>Maltschvirus maltsch</taxon>
    </lineage>
</organism>
<reference evidence="1" key="1">
    <citation type="submission" date="2020-04" db="EMBL/GenBank/DDBJ databases">
        <authorList>
            <person name="Chiriac C."/>
            <person name="Salcher M."/>
            <person name="Ghai R."/>
            <person name="Kavagutti S V."/>
        </authorList>
    </citation>
    <scope>NUCLEOTIDE SEQUENCE</scope>
</reference>
<sequence>MTAVEWLEQEIFRRYKFTFQQLNCGPLEEAIQQAKEIEKQQIENAFNNGYYQETIGYNASEEYYNKTFNNK</sequence>
<accession>A0A6J5MUR7</accession>
<name>A0A6J5MUR7_9CAUD</name>